<feature type="transmembrane region" description="Helical" evidence="1">
    <location>
        <begin position="350"/>
        <end position="370"/>
    </location>
</feature>
<keyword evidence="1" id="KW-1133">Transmembrane helix</keyword>
<sequence>MNKDKTATPVTFWLGFFTVSVSYSHIIKFSVRSKTFDKPSHFKMAVISRHRFSYIRLLVFPLIDSYQNIFNRYSSPSLSTACKMVLESSVALSPRRRHGLLRDQVQLIKRKDSGRYEIVPIEDPLSFEKGFYAVIRACQLLAQKNDGLILVGLAGPSGAGKTVFTEKILNFMPSIAIINMDNYNDGSRVIDGNFDDPRLTDYDTLLDNLHGLKDGKSVQVPLYDFKSSSRIGYRTLEVPSSRIVILEGIYALSEKLRPFLDLRVSVTGGVHFDLVKRVLRDIQRAGQEPEEIIHQISETVYPMYKAFIEPDLKTAHIKIQNKFNPFSGFQNPTYILKVTTLLFLKCVYCGALMLSATESTILVSFVILLFSQRRL</sequence>
<dbReference type="Proteomes" id="UP001642260">
    <property type="component" value="Unassembled WGS sequence"/>
</dbReference>
<gene>
    <name evidence="3" type="ORF">ERUC_LOCUS13352</name>
</gene>
<dbReference type="SUPFAM" id="SSF52540">
    <property type="entry name" value="P-loop containing nucleoside triphosphate hydrolases"/>
    <property type="match status" value="1"/>
</dbReference>
<keyword evidence="4" id="KW-1185">Reference proteome</keyword>
<dbReference type="InterPro" id="IPR006083">
    <property type="entry name" value="PRK/URK"/>
</dbReference>
<comment type="caution">
    <text evidence="3">The sequence shown here is derived from an EMBL/GenBank/DDBJ whole genome shotgun (WGS) entry which is preliminary data.</text>
</comment>
<dbReference type="PRINTS" id="PR00988">
    <property type="entry name" value="URIDINKINASE"/>
</dbReference>
<dbReference type="InterPro" id="IPR027417">
    <property type="entry name" value="P-loop_NTPase"/>
</dbReference>
<feature type="transmembrane region" description="Helical" evidence="1">
    <location>
        <begin position="12"/>
        <end position="31"/>
    </location>
</feature>
<dbReference type="Pfam" id="PF00485">
    <property type="entry name" value="PRK"/>
    <property type="match status" value="1"/>
</dbReference>
<dbReference type="EMBL" id="CAKOAT010126265">
    <property type="protein sequence ID" value="CAH8334710.1"/>
    <property type="molecule type" value="Genomic_DNA"/>
</dbReference>
<proteinExistence type="predicted"/>
<dbReference type="PANTHER" id="PTHR10285">
    <property type="entry name" value="URIDINE KINASE"/>
    <property type="match status" value="1"/>
</dbReference>
<keyword evidence="1" id="KW-0472">Membrane</keyword>
<accession>A0ABC8JN32</accession>
<feature type="domain" description="Phosphoribulokinase/uridine kinase" evidence="2">
    <location>
        <begin position="151"/>
        <end position="321"/>
    </location>
</feature>
<reference evidence="3 4" key="1">
    <citation type="submission" date="2022-03" db="EMBL/GenBank/DDBJ databases">
        <authorList>
            <person name="Macdonald S."/>
            <person name="Ahmed S."/>
            <person name="Newling K."/>
        </authorList>
    </citation>
    <scope>NUCLEOTIDE SEQUENCE [LARGE SCALE GENOMIC DNA]</scope>
</reference>
<organism evidence="3 4">
    <name type="scientific">Eruca vesicaria subsp. sativa</name>
    <name type="common">Garden rocket</name>
    <name type="synonym">Eruca sativa</name>
    <dbReference type="NCBI Taxonomy" id="29727"/>
    <lineage>
        <taxon>Eukaryota</taxon>
        <taxon>Viridiplantae</taxon>
        <taxon>Streptophyta</taxon>
        <taxon>Embryophyta</taxon>
        <taxon>Tracheophyta</taxon>
        <taxon>Spermatophyta</taxon>
        <taxon>Magnoliopsida</taxon>
        <taxon>eudicotyledons</taxon>
        <taxon>Gunneridae</taxon>
        <taxon>Pentapetalae</taxon>
        <taxon>rosids</taxon>
        <taxon>malvids</taxon>
        <taxon>Brassicales</taxon>
        <taxon>Brassicaceae</taxon>
        <taxon>Brassiceae</taxon>
        <taxon>Eruca</taxon>
    </lineage>
</organism>
<dbReference type="Gene3D" id="3.40.50.300">
    <property type="entry name" value="P-loop containing nucleotide triphosphate hydrolases"/>
    <property type="match status" value="1"/>
</dbReference>
<evidence type="ECO:0000313" key="4">
    <source>
        <dbReference type="Proteomes" id="UP001642260"/>
    </source>
</evidence>
<keyword evidence="1" id="KW-0812">Transmembrane</keyword>
<protein>
    <recommendedName>
        <fullName evidence="2">Phosphoribulokinase/uridine kinase domain-containing protein</fullName>
    </recommendedName>
</protein>
<dbReference type="CDD" id="cd02028">
    <property type="entry name" value="UMPK_like"/>
    <property type="match status" value="1"/>
</dbReference>
<evidence type="ECO:0000313" key="3">
    <source>
        <dbReference type="EMBL" id="CAH8334710.1"/>
    </source>
</evidence>
<dbReference type="AlphaFoldDB" id="A0ABC8JN32"/>
<evidence type="ECO:0000259" key="2">
    <source>
        <dbReference type="Pfam" id="PF00485"/>
    </source>
</evidence>
<evidence type="ECO:0000256" key="1">
    <source>
        <dbReference type="SAM" id="Phobius"/>
    </source>
</evidence>
<name>A0ABC8JN32_ERUVS</name>